<accession>A0ACD3AYD0</accession>
<protein>
    <submittedName>
        <fullName evidence="1">Uncharacterized protein</fullName>
    </submittedName>
</protein>
<organism evidence="1 2">
    <name type="scientific">Pluteus cervinus</name>
    <dbReference type="NCBI Taxonomy" id="181527"/>
    <lineage>
        <taxon>Eukaryota</taxon>
        <taxon>Fungi</taxon>
        <taxon>Dikarya</taxon>
        <taxon>Basidiomycota</taxon>
        <taxon>Agaricomycotina</taxon>
        <taxon>Agaricomycetes</taxon>
        <taxon>Agaricomycetidae</taxon>
        <taxon>Agaricales</taxon>
        <taxon>Pluteineae</taxon>
        <taxon>Pluteaceae</taxon>
        <taxon>Pluteus</taxon>
    </lineage>
</organism>
<evidence type="ECO:0000313" key="2">
    <source>
        <dbReference type="Proteomes" id="UP000308600"/>
    </source>
</evidence>
<name>A0ACD3AYD0_9AGAR</name>
<evidence type="ECO:0000313" key="1">
    <source>
        <dbReference type="EMBL" id="TFK70753.1"/>
    </source>
</evidence>
<sequence length="309" mass="35281">MNFFSCHSPQSSSHSTFDSSFRIRSNDSYQGVRFADPNSATNSQPPRPRYRLSFLNSDPSVSSASTDATPTPLTNLRDILLSPFPCISRKPRRIRSPSSASPRSDVSPLISPASTPNEKSNHDQLWVNPIICHKPCDFPSLDWDISSHPSLSYIRTSWWMESQMPNDFVIVGCHTAFIILDQRIPRTASRFWNILLAKHPSSEPGFRFADILFAIYDHFNAPLSKTDLSRYSWAQQREMGQARKERIPGIGKLRRRKPPLRRVDTLSNFTVFSGLRCLDVDNGCCIFELKLRKRLKPCHLDRGGLHHRQ</sequence>
<dbReference type="Proteomes" id="UP000308600">
    <property type="component" value="Unassembled WGS sequence"/>
</dbReference>
<proteinExistence type="predicted"/>
<keyword evidence="2" id="KW-1185">Reference proteome</keyword>
<dbReference type="EMBL" id="ML208308">
    <property type="protein sequence ID" value="TFK70753.1"/>
    <property type="molecule type" value="Genomic_DNA"/>
</dbReference>
<reference evidence="1 2" key="1">
    <citation type="journal article" date="2019" name="Nat. Ecol. Evol.">
        <title>Megaphylogeny resolves global patterns of mushroom evolution.</title>
        <authorList>
            <person name="Varga T."/>
            <person name="Krizsan K."/>
            <person name="Foldi C."/>
            <person name="Dima B."/>
            <person name="Sanchez-Garcia M."/>
            <person name="Sanchez-Ramirez S."/>
            <person name="Szollosi G.J."/>
            <person name="Szarkandi J.G."/>
            <person name="Papp V."/>
            <person name="Albert L."/>
            <person name="Andreopoulos W."/>
            <person name="Angelini C."/>
            <person name="Antonin V."/>
            <person name="Barry K.W."/>
            <person name="Bougher N.L."/>
            <person name="Buchanan P."/>
            <person name="Buyck B."/>
            <person name="Bense V."/>
            <person name="Catcheside P."/>
            <person name="Chovatia M."/>
            <person name="Cooper J."/>
            <person name="Damon W."/>
            <person name="Desjardin D."/>
            <person name="Finy P."/>
            <person name="Geml J."/>
            <person name="Haridas S."/>
            <person name="Hughes K."/>
            <person name="Justo A."/>
            <person name="Karasinski D."/>
            <person name="Kautmanova I."/>
            <person name="Kiss B."/>
            <person name="Kocsube S."/>
            <person name="Kotiranta H."/>
            <person name="LaButti K.M."/>
            <person name="Lechner B.E."/>
            <person name="Liimatainen K."/>
            <person name="Lipzen A."/>
            <person name="Lukacs Z."/>
            <person name="Mihaltcheva S."/>
            <person name="Morgado L.N."/>
            <person name="Niskanen T."/>
            <person name="Noordeloos M.E."/>
            <person name="Ohm R.A."/>
            <person name="Ortiz-Santana B."/>
            <person name="Ovrebo C."/>
            <person name="Racz N."/>
            <person name="Riley R."/>
            <person name="Savchenko A."/>
            <person name="Shiryaev A."/>
            <person name="Soop K."/>
            <person name="Spirin V."/>
            <person name="Szebenyi C."/>
            <person name="Tomsovsky M."/>
            <person name="Tulloss R.E."/>
            <person name="Uehling J."/>
            <person name="Grigoriev I.V."/>
            <person name="Vagvolgyi C."/>
            <person name="Papp T."/>
            <person name="Martin F.M."/>
            <person name="Miettinen O."/>
            <person name="Hibbett D.S."/>
            <person name="Nagy L.G."/>
        </authorList>
    </citation>
    <scope>NUCLEOTIDE SEQUENCE [LARGE SCALE GENOMIC DNA]</scope>
    <source>
        <strain evidence="1 2">NL-1719</strain>
    </source>
</reference>
<gene>
    <name evidence="1" type="ORF">BDN72DRAFT_522205</name>
</gene>